<accession>A0A2A5J8U7</accession>
<dbReference type="GO" id="GO:0004527">
    <property type="term" value="F:exonuclease activity"/>
    <property type="evidence" value="ECO:0007669"/>
    <property type="project" value="UniProtKB-KW"/>
</dbReference>
<dbReference type="CDD" id="cd17934">
    <property type="entry name" value="DEXXQc_Upf1-like"/>
    <property type="match status" value="1"/>
</dbReference>
<dbReference type="InterPro" id="IPR050534">
    <property type="entry name" value="Coronavir_polyprotein_1ab"/>
</dbReference>
<feature type="domain" description="DNA2/NAM7 helicase-like C-terminal" evidence="10">
    <location>
        <begin position="945"/>
        <end position="1120"/>
    </location>
</feature>
<evidence type="ECO:0000256" key="7">
    <source>
        <dbReference type="ARBA" id="ARBA00022840"/>
    </source>
</evidence>
<dbReference type="EMBL" id="NOVD01000012">
    <property type="protein sequence ID" value="PCK25985.1"/>
    <property type="molecule type" value="Genomic_DNA"/>
</dbReference>
<evidence type="ECO:0000313" key="12">
    <source>
        <dbReference type="EMBL" id="PCK25985.1"/>
    </source>
</evidence>
<dbReference type="CDD" id="cd18808">
    <property type="entry name" value="SF1_C_Upf1"/>
    <property type="match status" value="1"/>
</dbReference>
<dbReference type="InterPro" id="IPR012337">
    <property type="entry name" value="RNaseH-like_sf"/>
</dbReference>
<dbReference type="PANTHER" id="PTHR43788:SF8">
    <property type="entry name" value="DNA-BINDING PROTEIN SMUBP-2"/>
    <property type="match status" value="1"/>
</dbReference>
<keyword evidence="3" id="KW-0227">DNA damage</keyword>
<dbReference type="GO" id="GO:0043139">
    <property type="term" value="F:5'-3' DNA helicase activity"/>
    <property type="evidence" value="ECO:0007669"/>
    <property type="project" value="TreeGrafter"/>
</dbReference>
<gene>
    <name evidence="12" type="ORF">CHR55_18355</name>
</gene>
<dbReference type="GO" id="GO:0005524">
    <property type="term" value="F:ATP binding"/>
    <property type="evidence" value="ECO:0007669"/>
    <property type="project" value="UniProtKB-KW"/>
</dbReference>
<evidence type="ECO:0000313" key="13">
    <source>
        <dbReference type="Proteomes" id="UP000230886"/>
    </source>
</evidence>
<protein>
    <submittedName>
        <fullName evidence="12">Nuclease</fullName>
    </submittedName>
</protein>
<feature type="domain" description="YprB ribonuclease H-like" evidence="11">
    <location>
        <begin position="313"/>
        <end position="504"/>
    </location>
</feature>
<evidence type="ECO:0000256" key="4">
    <source>
        <dbReference type="ARBA" id="ARBA00022801"/>
    </source>
</evidence>
<dbReference type="SUPFAM" id="SSF53098">
    <property type="entry name" value="Ribonuclease H-like"/>
    <property type="match status" value="1"/>
</dbReference>
<evidence type="ECO:0000256" key="5">
    <source>
        <dbReference type="ARBA" id="ARBA00022806"/>
    </source>
</evidence>
<dbReference type="PANTHER" id="PTHR43788">
    <property type="entry name" value="DNA2/NAM7 HELICASE FAMILY MEMBER"/>
    <property type="match status" value="1"/>
</dbReference>
<evidence type="ECO:0000256" key="1">
    <source>
        <dbReference type="ARBA" id="ARBA00022722"/>
    </source>
</evidence>
<dbReference type="Gene3D" id="3.40.50.300">
    <property type="entry name" value="P-loop containing nucleotide triphosphate hydrolases"/>
    <property type="match status" value="2"/>
</dbReference>
<dbReference type="InterPro" id="IPR041679">
    <property type="entry name" value="DNA2/NAM7-like_C"/>
</dbReference>
<keyword evidence="6" id="KW-0269">Exonuclease</keyword>
<organism evidence="12 13">
    <name type="scientific">Rhodococcus qingshengii</name>
    <dbReference type="NCBI Taxonomy" id="334542"/>
    <lineage>
        <taxon>Bacteria</taxon>
        <taxon>Bacillati</taxon>
        <taxon>Actinomycetota</taxon>
        <taxon>Actinomycetes</taxon>
        <taxon>Mycobacteriales</taxon>
        <taxon>Nocardiaceae</taxon>
        <taxon>Rhodococcus</taxon>
        <taxon>Rhodococcus erythropolis group</taxon>
    </lineage>
</organism>
<sequence length="1147" mass="124476">MFLLDDQIVYSASDLSAAASCEFALLRQLDARTGLIAAEAAEADPMLERTSSLGDSHEREQLQKFIDQHGDGVVVMPRPEHSRAGLTAATLATVEAARSGAPVIYQGTFFDGRFLGFCDFLVREGDTYAVYDSKLSRHAKVSALLQLAAYADALERNAIAASDQVHLLLGDGSTSSHDIGDIAPVFAARRAELERVLDEHRAEGKPTQWLDDRYLRCGRCDTCSVEVESHRDLLLVAGVRGNQREQLIVSGITTIDELAASTGPVEGIRRETLDKLRAQAAVQLRQELSGDAEFEVYEPSALGGLPIPDDGDIFFDFEGDPLWAEDGSTDWGLEYLFGVVEGPADDYVFKPFWAHDREGERQALLDFLDYVTARREAHPGMHIYHYAAYEKSALLRLAARHGVGEQTVDTLLSENVLVDLYPIVRACLRIGQRSYSIKKLEPLYMGEHGRDGDVTNAAASVVAYADYCELRDGGQADQARELLQGISDYNEYDCESTLRLRDWLAERAAEHGVELREPTGQIKIPLEELTESEIALRDFAGHKAGSTRTPDQQAAALLAAAVGYHNRERKPYWWAHFDRLVTPIEDLVDIRDVMVVEQSEIETDWHKSTARQKKFRRHIQLTGSFGTGTSLSPGSDLFALYATPSPDAVASENPTQRGTSSVKVTAVVKSEGLDVVTVEELLGGHEYLDTPVALAPGRPIPTGRMEKSIAAAASDASESLPELPHIAAVDILRRSTPRTLSGSPLPPVGTDNNYADAITAALLDLDDSYVAVQGPPGTGKTYTGARVVKTLIEQHQWRIGVVAQSHSVVENMLGGILKAGVDPALVAKKGSRSKTAEWQDIASEEYAGFIAEAEGVGCVIGGTAWDFSNTDRVPAGSLDLLVVDEAGQFALANTIAVAISARNLLLLGDPQQLPQVSQGTHPEPVDESALGWLAEGHGALPPELGYFLEKTWRMHPDLCAPVSALSYEGKLHSQETVSAARKLDGLAAGVHTVFVDHRGNSTYSPEESQEIVRQIQGLLGTPWTDPSEFEGTRPLDQSDILVVAAYNAQVGTVERDLTEAGLTEVEVGTVDKFQGREAAVAIVSMAASAVEDVPRGMSFLLSRNRLNVAVSRGKWCAIIVRSHALTQYMPSTPAGLVELGAFMRLTS</sequence>
<dbReference type="Pfam" id="PF13087">
    <property type="entry name" value="AAA_12"/>
    <property type="match status" value="1"/>
</dbReference>
<feature type="domain" description="PD-(D/E)XK endonuclease-like" evidence="9">
    <location>
        <begin position="58"/>
        <end position="221"/>
    </location>
</feature>
<dbReference type="GO" id="GO:0006281">
    <property type="term" value="P:DNA repair"/>
    <property type="evidence" value="ECO:0007669"/>
    <property type="project" value="UniProtKB-KW"/>
</dbReference>
<dbReference type="RefSeq" id="WP_099697863.1">
    <property type="nucleotide sequence ID" value="NZ_NOVD01000012.1"/>
</dbReference>
<reference evidence="12 13" key="1">
    <citation type="submission" date="2017-07" db="EMBL/GenBank/DDBJ databases">
        <title>Draft sequence of Rhodococcus enclensis 23b-28.</title>
        <authorList>
            <person name="Besaury L."/>
            <person name="Sancelme M."/>
            <person name="Amato P."/>
            <person name="Lallement A."/>
            <person name="Delort A.-M."/>
        </authorList>
    </citation>
    <scope>NUCLEOTIDE SEQUENCE [LARGE SCALE GENOMIC DNA]</scope>
    <source>
        <strain evidence="12 13">23b-28</strain>
    </source>
</reference>
<comment type="caution">
    <text evidence="12">The sequence shown here is derived from an EMBL/GenBank/DDBJ whole genome shotgun (WGS) entry which is preliminary data.</text>
</comment>
<dbReference type="InterPro" id="IPR019993">
    <property type="entry name" value="RecB_nuclease_TM0106_put"/>
</dbReference>
<dbReference type="Proteomes" id="UP000230886">
    <property type="component" value="Unassembled WGS sequence"/>
</dbReference>
<dbReference type="InterPro" id="IPR047187">
    <property type="entry name" value="SF1_C_Upf1"/>
</dbReference>
<keyword evidence="5" id="KW-0347">Helicase</keyword>
<dbReference type="Pfam" id="PF12705">
    <property type="entry name" value="PDDEXK_1"/>
    <property type="match status" value="1"/>
</dbReference>
<dbReference type="SUPFAM" id="SSF52540">
    <property type="entry name" value="P-loop containing nucleoside triphosphate hydrolases"/>
    <property type="match status" value="1"/>
</dbReference>
<evidence type="ECO:0000256" key="6">
    <source>
        <dbReference type="ARBA" id="ARBA00022839"/>
    </source>
</evidence>
<proteinExistence type="predicted"/>
<evidence type="ECO:0000259" key="11">
    <source>
        <dbReference type="Pfam" id="PF13482"/>
    </source>
</evidence>
<keyword evidence="1" id="KW-0540">Nuclease</keyword>
<keyword evidence="7" id="KW-0067">ATP-binding</keyword>
<dbReference type="AlphaFoldDB" id="A0A2A5J8U7"/>
<dbReference type="InterPro" id="IPR038720">
    <property type="entry name" value="YprB_RNase_H-like_dom"/>
</dbReference>
<evidence type="ECO:0000259" key="10">
    <source>
        <dbReference type="Pfam" id="PF13087"/>
    </source>
</evidence>
<dbReference type="InterPro" id="IPR038726">
    <property type="entry name" value="PDDEXK_AddAB-type"/>
</dbReference>
<dbReference type="InterPro" id="IPR027417">
    <property type="entry name" value="P-loop_NTPase"/>
</dbReference>
<evidence type="ECO:0000259" key="9">
    <source>
        <dbReference type="Pfam" id="PF12705"/>
    </source>
</evidence>
<keyword evidence="4" id="KW-0378">Hydrolase</keyword>
<dbReference type="NCBIfam" id="TIGR03491">
    <property type="entry name" value="TM0106 family RecB-like putative nuclease"/>
    <property type="match status" value="1"/>
</dbReference>
<dbReference type="Pfam" id="PF13604">
    <property type="entry name" value="AAA_30"/>
    <property type="match status" value="1"/>
</dbReference>
<evidence type="ECO:0000256" key="8">
    <source>
        <dbReference type="ARBA" id="ARBA00023204"/>
    </source>
</evidence>
<keyword evidence="2" id="KW-0547">Nucleotide-binding</keyword>
<dbReference type="Pfam" id="PF13482">
    <property type="entry name" value="RNase_H_2"/>
    <property type="match status" value="1"/>
</dbReference>
<evidence type="ECO:0000256" key="2">
    <source>
        <dbReference type="ARBA" id="ARBA00022741"/>
    </source>
</evidence>
<keyword evidence="8" id="KW-0234">DNA repair</keyword>
<name>A0A2A5J8U7_RHOSG</name>
<evidence type="ECO:0000256" key="3">
    <source>
        <dbReference type="ARBA" id="ARBA00022763"/>
    </source>
</evidence>